<feature type="transmembrane region" description="Helical" evidence="7">
    <location>
        <begin position="241"/>
        <end position="264"/>
    </location>
</feature>
<proteinExistence type="inferred from homology"/>
<evidence type="ECO:0000256" key="4">
    <source>
        <dbReference type="ARBA" id="ARBA00022692"/>
    </source>
</evidence>
<dbReference type="PANTHER" id="PTHR33406">
    <property type="entry name" value="MEMBRANE PROTEIN MJ1562-RELATED"/>
    <property type="match status" value="1"/>
</dbReference>
<feature type="transmembrane region" description="Helical" evidence="7">
    <location>
        <begin position="894"/>
        <end position="922"/>
    </location>
</feature>
<organism evidence="9 10">
    <name type="scientific">Mycolicibacterium iranicum</name>
    <name type="common">Mycobacterium iranicum</name>
    <dbReference type="NCBI Taxonomy" id="912594"/>
    <lineage>
        <taxon>Bacteria</taxon>
        <taxon>Bacillati</taxon>
        <taxon>Actinomycetota</taxon>
        <taxon>Actinomycetes</taxon>
        <taxon>Mycobacteriales</taxon>
        <taxon>Mycobacteriaceae</taxon>
        <taxon>Mycolicibacterium</taxon>
    </lineage>
</organism>
<dbReference type="Pfam" id="PF03176">
    <property type="entry name" value="MMPL"/>
    <property type="match status" value="2"/>
</dbReference>
<dbReference type="SUPFAM" id="SSF82866">
    <property type="entry name" value="Multidrug efflux transporter AcrB transmembrane domain"/>
    <property type="match status" value="2"/>
</dbReference>
<feature type="domain" description="Membrane transport protein MMPL" evidence="8">
    <location>
        <begin position="604"/>
        <end position="935"/>
    </location>
</feature>
<evidence type="ECO:0000256" key="2">
    <source>
        <dbReference type="ARBA" id="ARBA00010157"/>
    </source>
</evidence>
<feature type="transmembrane region" description="Helical" evidence="7">
    <location>
        <begin position="326"/>
        <end position="352"/>
    </location>
</feature>
<dbReference type="PANTHER" id="PTHR33406:SF6">
    <property type="entry name" value="MEMBRANE PROTEIN YDGH-RELATED"/>
    <property type="match status" value="1"/>
</dbReference>
<dbReference type="FunFam" id="1.20.1640.10:FF:000018">
    <property type="entry name" value="Transmembrane transport protein MmpL10"/>
    <property type="match status" value="1"/>
</dbReference>
<evidence type="ECO:0000313" key="9">
    <source>
        <dbReference type="EMBL" id="ORV93127.1"/>
    </source>
</evidence>
<feature type="transmembrane region" description="Helical" evidence="7">
    <location>
        <begin position="785"/>
        <end position="810"/>
    </location>
</feature>
<comment type="subcellular location">
    <subcellularLocation>
        <location evidence="1">Cell membrane</location>
        <topology evidence="1">Multi-pass membrane protein</topology>
    </subcellularLocation>
</comment>
<feature type="transmembrane region" description="Helical" evidence="7">
    <location>
        <begin position="215"/>
        <end position="235"/>
    </location>
</feature>
<dbReference type="NCBIfam" id="TIGR00833">
    <property type="entry name" value="actII"/>
    <property type="match status" value="1"/>
</dbReference>
<evidence type="ECO:0000256" key="1">
    <source>
        <dbReference type="ARBA" id="ARBA00004651"/>
    </source>
</evidence>
<dbReference type="InterPro" id="IPR004707">
    <property type="entry name" value="MmpL_fam"/>
</dbReference>
<reference evidence="9 10" key="1">
    <citation type="submission" date="2016-01" db="EMBL/GenBank/DDBJ databases">
        <title>The new phylogeny of the genus Mycobacterium.</title>
        <authorList>
            <person name="Tarcisio F."/>
            <person name="Conor M."/>
            <person name="Antonella G."/>
            <person name="Elisabetta G."/>
            <person name="Giulia F.S."/>
            <person name="Sara T."/>
            <person name="Anna F."/>
            <person name="Clotilde B."/>
            <person name="Roberto B."/>
            <person name="Veronica D.S."/>
            <person name="Fabio R."/>
            <person name="Monica P."/>
            <person name="Olivier J."/>
            <person name="Enrico T."/>
            <person name="Nicola S."/>
        </authorList>
    </citation>
    <scope>NUCLEOTIDE SEQUENCE [LARGE SCALE GENOMIC DNA]</scope>
    <source>
        <strain evidence="9 10">DSM 45541</strain>
    </source>
</reference>
<name>A0A1X1X2K8_MYCIR</name>
<evidence type="ECO:0000256" key="5">
    <source>
        <dbReference type="ARBA" id="ARBA00022989"/>
    </source>
</evidence>
<evidence type="ECO:0000259" key="8">
    <source>
        <dbReference type="Pfam" id="PF03176"/>
    </source>
</evidence>
<dbReference type="InterPro" id="IPR004869">
    <property type="entry name" value="MMPL_dom"/>
</dbReference>
<dbReference type="GO" id="GO:0005886">
    <property type="term" value="C:plasma membrane"/>
    <property type="evidence" value="ECO:0007669"/>
    <property type="project" value="UniProtKB-SubCell"/>
</dbReference>
<feature type="domain" description="Membrane transport protein MMPL" evidence="8">
    <location>
        <begin position="49"/>
        <end position="377"/>
    </location>
</feature>
<keyword evidence="6 7" id="KW-0472">Membrane</keyword>
<evidence type="ECO:0000256" key="7">
    <source>
        <dbReference type="SAM" id="Phobius"/>
    </source>
</evidence>
<comment type="similarity">
    <text evidence="2">Belongs to the resistance-nodulation-cell division (RND) (TC 2.A.6) family. MmpL subfamily.</text>
</comment>
<feature type="transmembrane region" description="Helical" evidence="7">
    <location>
        <begin position="189"/>
        <end position="208"/>
    </location>
</feature>
<dbReference type="AlphaFoldDB" id="A0A1X1X2K8"/>
<sequence>MAHAGRSGIGRVIRMLALPIILGWIALTVVTNVAVPSLEKVGEEHTVGLSAQDAPSLVSMKRIGADFQEFDSDSSAMIVIEGEQPLGDAAHRYYDELIDKLEADTENVQHVADFWGDPLTASGAQSTDGLAAYVQVYLHGNQGEPRANEAVAALRAIVAEVPAPQGVKAYVTGGAPLIADQHSAGDKSIFRVTMITFGVIIVMLLLVYRSVATMILTLLMVFVELGAARGMVALLADNEVIGLSTFAVSLLTLMVIAAGTDYAIFAIGRYQEARGAGEDRETAYYTMFRGTAHVVLGSGLTIAGAMLCLSFTRLPYFQTMGVPCAVGTLVAVLAALTLGPAVIVIGSRFGLFEPKRAISSRGWRRIGVSVVRWPGPVLAATIALALVGLVTLPGYKTNYDARDYLPADVPASIGYSVADRHFGTARMNPELLMVESDHDLRNPADFLVIDKIAKAIFRVPGVARVQTITRPDGKPIKHTSIPFQMSMRSTTSQLNEKYMQDRMADMLVQADTMQTNIDVMTRMSDLMTQMSAVTHSMVEKTKATAVDIVQLRDQIANLDDFIRPIRNYLYWEPHCYNIPVCWSMRAIFDTLDGINPLTDDIVALVPELERLDALMPQLIALLPSQIETMRSMQGMMLRQYQTQKGQLDQNAAMSEDSDAMGEAFDDSMNDDSFYLPPEAFDNDDFKRGMENFISPDGKSVRFIISHEGDPATVEGISRVVPIKTAAKEAIKGTPLEGSTVYLAGTAATYKDMRDGAFYDLIIAGIAAVTLIFVIMLVITRSVVAAAVIVGTVLLSLGASFGLSVLLWQHIVGLELHWMVLPMSVILLLAVGSDYNLLLVSRFKEELSGGLKTGIIRSMAGTGSVVTSAGLVFAFTMATFAFSDLKVMAQVGSTIALGLLFDTLIVRSFMTPAVAALLGRWFWWPQKIRSQASLRRLARIRPESATATR</sequence>
<comment type="caution">
    <text evidence="9">The sequence shown here is derived from an EMBL/GenBank/DDBJ whole genome shotgun (WGS) entry which is preliminary data.</text>
</comment>
<protein>
    <recommendedName>
        <fullName evidence="8">Membrane transport protein MMPL domain-containing protein</fullName>
    </recommendedName>
</protein>
<dbReference type="FunFam" id="1.20.1640.10:FF:000020">
    <property type="entry name" value="Transmembrane transport protein MmpL10"/>
    <property type="match status" value="1"/>
</dbReference>
<feature type="transmembrane region" description="Helical" evidence="7">
    <location>
        <begin position="858"/>
        <end position="882"/>
    </location>
</feature>
<dbReference type="Proteomes" id="UP000193622">
    <property type="component" value="Unassembled WGS sequence"/>
</dbReference>
<keyword evidence="4 7" id="KW-0812">Transmembrane</keyword>
<feature type="transmembrane region" description="Helical" evidence="7">
    <location>
        <begin position="373"/>
        <end position="395"/>
    </location>
</feature>
<feature type="transmembrane region" description="Helical" evidence="7">
    <location>
        <begin position="12"/>
        <end position="35"/>
    </location>
</feature>
<keyword evidence="5 7" id="KW-1133">Transmembrane helix</keyword>
<evidence type="ECO:0000256" key="3">
    <source>
        <dbReference type="ARBA" id="ARBA00022475"/>
    </source>
</evidence>
<dbReference type="InterPro" id="IPR050545">
    <property type="entry name" value="Mycobact_MmpL"/>
</dbReference>
<dbReference type="Gene3D" id="1.20.1640.10">
    <property type="entry name" value="Multidrug efflux transporter AcrB transmembrane domain"/>
    <property type="match status" value="2"/>
</dbReference>
<dbReference type="EMBL" id="LQPC01000002">
    <property type="protein sequence ID" value="ORV93127.1"/>
    <property type="molecule type" value="Genomic_DNA"/>
</dbReference>
<keyword evidence="3" id="KW-1003">Cell membrane</keyword>
<evidence type="ECO:0000313" key="10">
    <source>
        <dbReference type="Proteomes" id="UP000193622"/>
    </source>
</evidence>
<feature type="transmembrane region" description="Helical" evidence="7">
    <location>
        <begin position="816"/>
        <end position="837"/>
    </location>
</feature>
<evidence type="ECO:0000256" key="6">
    <source>
        <dbReference type="ARBA" id="ARBA00023136"/>
    </source>
</evidence>
<accession>A0A1X1X2K8</accession>
<gene>
    <name evidence="9" type="ORF">AWC12_01710</name>
</gene>
<feature type="transmembrane region" description="Helical" evidence="7">
    <location>
        <begin position="294"/>
        <end position="314"/>
    </location>
</feature>
<feature type="transmembrane region" description="Helical" evidence="7">
    <location>
        <begin position="756"/>
        <end position="778"/>
    </location>
</feature>